<dbReference type="PANTHER" id="PTHR43649">
    <property type="entry name" value="ARABINOSE-BINDING PROTEIN-RELATED"/>
    <property type="match status" value="1"/>
</dbReference>
<dbReference type="Proteomes" id="UP000320239">
    <property type="component" value="Unassembled WGS sequence"/>
</dbReference>
<dbReference type="AlphaFoldDB" id="A0A561WJR1"/>
<dbReference type="PANTHER" id="PTHR43649:SF30">
    <property type="entry name" value="ABC TRANSPORTER SUBSTRATE-BINDING PROTEIN"/>
    <property type="match status" value="1"/>
</dbReference>
<keyword evidence="1" id="KW-0732">Signal</keyword>
<evidence type="ECO:0000313" key="2">
    <source>
        <dbReference type="EMBL" id="TWG24114.1"/>
    </source>
</evidence>
<proteinExistence type="predicted"/>
<dbReference type="Pfam" id="PF01547">
    <property type="entry name" value="SBP_bac_1"/>
    <property type="match status" value="1"/>
</dbReference>
<evidence type="ECO:0000313" key="3">
    <source>
        <dbReference type="Proteomes" id="UP000320239"/>
    </source>
</evidence>
<protein>
    <submittedName>
        <fullName evidence="2">Carbohydrate ABC transporter substrate-binding protein (CUT1 family)</fullName>
    </submittedName>
</protein>
<evidence type="ECO:0000256" key="1">
    <source>
        <dbReference type="SAM" id="SignalP"/>
    </source>
</evidence>
<dbReference type="PROSITE" id="PS51318">
    <property type="entry name" value="TAT"/>
    <property type="match status" value="1"/>
</dbReference>
<comment type="caution">
    <text evidence="2">The sequence shown here is derived from an EMBL/GenBank/DDBJ whole genome shotgun (WGS) entry which is preliminary data.</text>
</comment>
<reference evidence="2 3" key="1">
    <citation type="submission" date="2019-06" db="EMBL/GenBank/DDBJ databases">
        <title>Sequencing the genomes of 1000 actinobacteria strains.</title>
        <authorList>
            <person name="Klenk H.-P."/>
        </authorList>
    </citation>
    <scope>NUCLEOTIDE SEQUENCE [LARGE SCALE GENOMIC DNA]</scope>
    <source>
        <strain evidence="2 3">DSM 43866</strain>
    </source>
</reference>
<dbReference type="InterPro" id="IPR006311">
    <property type="entry name" value="TAT_signal"/>
</dbReference>
<accession>A0A561WJR1</accession>
<dbReference type="Gene3D" id="3.40.190.10">
    <property type="entry name" value="Periplasmic binding protein-like II"/>
    <property type="match status" value="2"/>
</dbReference>
<dbReference type="InterPro" id="IPR006059">
    <property type="entry name" value="SBP"/>
</dbReference>
<dbReference type="InterPro" id="IPR050490">
    <property type="entry name" value="Bact_solute-bd_prot1"/>
</dbReference>
<organism evidence="2 3">
    <name type="scientific">Actinoplanes teichomyceticus</name>
    <dbReference type="NCBI Taxonomy" id="1867"/>
    <lineage>
        <taxon>Bacteria</taxon>
        <taxon>Bacillati</taxon>
        <taxon>Actinomycetota</taxon>
        <taxon>Actinomycetes</taxon>
        <taxon>Micromonosporales</taxon>
        <taxon>Micromonosporaceae</taxon>
        <taxon>Actinoplanes</taxon>
    </lineage>
</organism>
<dbReference type="SUPFAM" id="SSF53850">
    <property type="entry name" value="Periplasmic binding protein-like II"/>
    <property type="match status" value="1"/>
</dbReference>
<keyword evidence="3" id="KW-1185">Reference proteome</keyword>
<dbReference type="EMBL" id="VIWY01000002">
    <property type="protein sequence ID" value="TWG24114.1"/>
    <property type="molecule type" value="Genomic_DNA"/>
</dbReference>
<sequence length="430" mass="45203">MTSPFLRRRDLLRLAAGAGAASLLAACAGPGDSTSATGGGSGGGLTGPREGDLSFAHWRAEDKDVFDRIIKDFRSKNSEITVRQDISPSNDYQSTALQKLRGGSVGDAFTAFRGAQFLEVAKAGVWTDLTGQSVVQRYEPALITAGARDGKQLGLPYQLVFNMPLANTDLLTKAGVSAAPKDWDGFLALLEALKGRGVTPIAWPGGDAANAGQLLNVMVVNNAPTDDALGKIETGAAKVTDDWFLTVLKQYQQLRPYFQQGATGTGSDAALALFAQGRAGLLATGSFQVSGVRKLGATFGIDLLAPITTTADRARYEGVFNATFILGVNAKSAEQPAALAWLEHLSDPAVAGVYANGTAQHVTVKGVEYTNPDLKALAPWLTRRTALAPRFQFANLDVRGAVENAAVQVVGGKSPEEAAEAAQKVIDQKR</sequence>
<feature type="signal peptide" evidence="1">
    <location>
        <begin position="1"/>
        <end position="25"/>
    </location>
</feature>
<dbReference type="PROSITE" id="PS51257">
    <property type="entry name" value="PROKAR_LIPOPROTEIN"/>
    <property type="match status" value="1"/>
</dbReference>
<feature type="chain" id="PRO_5039604890" evidence="1">
    <location>
        <begin position="26"/>
        <end position="430"/>
    </location>
</feature>
<gene>
    <name evidence="2" type="ORF">FHX34_102667</name>
</gene>
<dbReference type="RefSeq" id="WP_164465885.1">
    <property type="nucleotide sequence ID" value="NZ_BOMX01000052.1"/>
</dbReference>
<name>A0A561WJR1_ACTTI</name>